<evidence type="ECO:0000313" key="1">
    <source>
        <dbReference type="EMBL" id="RZT64749.1"/>
    </source>
</evidence>
<dbReference type="AlphaFoldDB" id="A0A4V6MCJ1"/>
<evidence type="ECO:0000313" key="2">
    <source>
        <dbReference type="Proteomes" id="UP000291832"/>
    </source>
</evidence>
<comment type="caution">
    <text evidence="1">The sequence shown here is derived from an EMBL/GenBank/DDBJ whole genome shotgun (WGS) entry which is preliminary data.</text>
</comment>
<proteinExistence type="predicted"/>
<keyword evidence="2" id="KW-1185">Reference proteome</keyword>
<gene>
    <name evidence="1" type="ORF">EV139_2173</name>
</gene>
<organism evidence="1 2">
    <name type="scientific">Leucobacter luti</name>
    <dbReference type="NCBI Taxonomy" id="340320"/>
    <lineage>
        <taxon>Bacteria</taxon>
        <taxon>Bacillati</taxon>
        <taxon>Actinomycetota</taxon>
        <taxon>Actinomycetes</taxon>
        <taxon>Micrococcales</taxon>
        <taxon>Microbacteriaceae</taxon>
        <taxon>Leucobacter</taxon>
    </lineage>
</organism>
<accession>A0A4V6MCJ1</accession>
<dbReference type="Pfam" id="PF12028">
    <property type="entry name" value="DUF3515"/>
    <property type="match status" value="1"/>
</dbReference>
<dbReference type="EMBL" id="SHKI01000005">
    <property type="protein sequence ID" value="RZT64749.1"/>
    <property type="molecule type" value="Genomic_DNA"/>
</dbReference>
<name>A0A4V6MCJ1_9MICO</name>
<dbReference type="InterPro" id="IPR021903">
    <property type="entry name" value="DUF3515"/>
</dbReference>
<protein>
    <submittedName>
        <fullName evidence="1">Uncharacterized protein DUF3515</fullName>
    </submittedName>
</protein>
<dbReference type="Proteomes" id="UP000291832">
    <property type="component" value="Unassembled WGS sequence"/>
</dbReference>
<reference evidence="1 2" key="1">
    <citation type="journal article" date="2015" name="Stand. Genomic Sci.">
        <title>Genomic Encyclopedia of Bacterial and Archaeal Type Strains, Phase III: the genomes of soil and plant-associated and newly described type strains.</title>
        <authorList>
            <person name="Whitman W.B."/>
            <person name="Woyke T."/>
            <person name="Klenk H.P."/>
            <person name="Zhou Y."/>
            <person name="Lilburn T.G."/>
            <person name="Beck B.J."/>
            <person name="De Vos P."/>
            <person name="Vandamme P."/>
            <person name="Eisen J.A."/>
            <person name="Garrity G."/>
            <person name="Hugenholtz P."/>
            <person name="Kyrpides N.C."/>
        </authorList>
    </citation>
    <scope>NUCLEOTIDE SEQUENCE [LARGE SCALE GENOMIC DNA]</scope>
    <source>
        <strain evidence="1 2">RF6</strain>
    </source>
</reference>
<sequence>MHPAEDANNPACADVIVRLPDTVAEQKKRTTNAQATGAWGEEAAVQLVCGIEPSGPTTDTCVNVNGVDWVIDESSAPIYRFEAYGRSPGLAVYVDGEQVSGTDVVVDLSAVAKELPQERKCTSLGDTLDLTKPQA</sequence>